<dbReference type="Proteomes" id="UP000640614">
    <property type="component" value="Unassembled WGS sequence"/>
</dbReference>
<evidence type="ECO:0000313" key="2">
    <source>
        <dbReference type="Proteomes" id="UP000640614"/>
    </source>
</evidence>
<accession>A0ABR9TTN5</accession>
<comment type="caution">
    <text evidence="1">The sequence shown here is derived from an EMBL/GenBank/DDBJ whole genome shotgun (WGS) entry which is preliminary data.</text>
</comment>
<keyword evidence="2" id="KW-1185">Reference proteome</keyword>
<organism evidence="1 2">
    <name type="scientific">Flavobacterium hungaricum</name>
    <dbReference type="NCBI Taxonomy" id="2082725"/>
    <lineage>
        <taxon>Bacteria</taxon>
        <taxon>Pseudomonadati</taxon>
        <taxon>Bacteroidota</taxon>
        <taxon>Flavobacteriia</taxon>
        <taxon>Flavobacteriales</taxon>
        <taxon>Flavobacteriaceae</taxon>
        <taxon>Flavobacterium</taxon>
    </lineage>
</organism>
<proteinExistence type="predicted"/>
<name>A0ABR9TTN5_9FLAO</name>
<protein>
    <submittedName>
        <fullName evidence="1">Uncharacterized protein</fullName>
    </submittedName>
</protein>
<gene>
    <name evidence="1" type="ORF">C4F50_24055</name>
</gene>
<evidence type="ECO:0000313" key="1">
    <source>
        <dbReference type="EMBL" id="MBE8728002.1"/>
    </source>
</evidence>
<dbReference type="EMBL" id="PRDM01000006">
    <property type="protein sequence ID" value="MBE8728002.1"/>
    <property type="molecule type" value="Genomic_DNA"/>
</dbReference>
<reference evidence="1 2" key="1">
    <citation type="submission" date="2018-07" db="EMBL/GenBank/DDBJ databases">
        <title>Genome assembly of strain KB82.</title>
        <authorList>
            <person name="Kukolya J."/>
            <person name="Horvath B."/>
            <person name="Nagy I."/>
            <person name="Toth A."/>
        </authorList>
    </citation>
    <scope>NUCLEOTIDE SEQUENCE [LARGE SCALE GENOMIC DNA]</scope>
    <source>
        <strain evidence="1 2">Kb82</strain>
    </source>
</reference>
<sequence length="88" mass="10218">MNIFSTDISSRWDFLLFDNYIFQNNSKNKTMTLFSPDGSGNPFAFSFKKQKIGADSRNVCLQKMRNHSLKANIIFYILISLGKFALYF</sequence>